<name>A0AAE1RLD2_9SOLA</name>
<dbReference type="Proteomes" id="UP001291623">
    <property type="component" value="Unassembled WGS sequence"/>
</dbReference>
<dbReference type="AlphaFoldDB" id="A0AAE1RLD2"/>
<proteinExistence type="predicted"/>
<evidence type="ECO:0000313" key="2">
    <source>
        <dbReference type="Proteomes" id="UP001291623"/>
    </source>
</evidence>
<sequence>MRQGQIPQHAEFLRACGESNPRCPMPERLIAPRLCHWTMPRRTKLCAGPTTLRPHTPENPTSGLALRISIHRLALRVWRDFFGEHSFTLADQRTRTRNLRQQYPNVLATGPNTFDSSFGIFKLHPHDGVVAMDIRDFS</sequence>
<comment type="caution">
    <text evidence="1">The sequence shown here is derived from an EMBL/GenBank/DDBJ whole genome shotgun (WGS) entry which is preliminary data.</text>
</comment>
<reference evidence="1" key="1">
    <citation type="submission" date="2023-12" db="EMBL/GenBank/DDBJ databases">
        <title>Genome assembly of Anisodus tanguticus.</title>
        <authorList>
            <person name="Wang Y.-J."/>
        </authorList>
    </citation>
    <scope>NUCLEOTIDE SEQUENCE</scope>
    <source>
        <strain evidence="1">KB-2021</strain>
        <tissue evidence="1">Leaf</tissue>
    </source>
</reference>
<protein>
    <submittedName>
        <fullName evidence="1">Uncharacterized protein</fullName>
    </submittedName>
</protein>
<keyword evidence="2" id="KW-1185">Reference proteome</keyword>
<evidence type="ECO:0000313" key="1">
    <source>
        <dbReference type="EMBL" id="KAK4353097.1"/>
    </source>
</evidence>
<dbReference type="EMBL" id="JAVYJV010000015">
    <property type="protein sequence ID" value="KAK4353097.1"/>
    <property type="molecule type" value="Genomic_DNA"/>
</dbReference>
<organism evidence="1 2">
    <name type="scientific">Anisodus tanguticus</name>
    <dbReference type="NCBI Taxonomy" id="243964"/>
    <lineage>
        <taxon>Eukaryota</taxon>
        <taxon>Viridiplantae</taxon>
        <taxon>Streptophyta</taxon>
        <taxon>Embryophyta</taxon>
        <taxon>Tracheophyta</taxon>
        <taxon>Spermatophyta</taxon>
        <taxon>Magnoliopsida</taxon>
        <taxon>eudicotyledons</taxon>
        <taxon>Gunneridae</taxon>
        <taxon>Pentapetalae</taxon>
        <taxon>asterids</taxon>
        <taxon>lamiids</taxon>
        <taxon>Solanales</taxon>
        <taxon>Solanaceae</taxon>
        <taxon>Solanoideae</taxon>
        <taxon>Hyoscyameae</taxon>
        <taxon>Anisodus</taxon>
    </lineage>
</organism>
<accession>A0AAE1RLD2</accession>
<gene>
    <name evidence="1" type="ORF">RND71_028615</name>
</gene>